<proteinExistence type="predicted"/>
<comment type="caution">
    <text evidence="2">The sequence shown here is derived from an EMBL/GenBank/DDBJ whole genome shotgun (WGS) entry which is preliminary data.</text>
</comment>
<protein>
    <submittedName>
        <fullName evidence="2">Uncharacterized protein</fullName>
    </submittedName>
</protein>
<feature type="region of interest" description="Disordered" evidence="1">
    <location>
        <begin position="96"/>
        <end position="116"/>
    </location>
</feature>
<feature type="compositionally biased region" description="Basic and acidic residues" evidence="1">
    <location>
        <begin position="96"/>
        <end position="106"/>
    </location>
</feature>
<evidence type="ECO:0000313" key="2">
    <source>
        <dbReference type="EMBL" id="KAF0026278.1"/>
    </source>
</evidence>
<evidence type="ECO:0000313" key="3">
    <source>
        <dbReference type="Proteomes" id="UP000438429"/>
    </source>
</evidence>
<accession>A0A6A4S289</accession>
<gene>
    <name evidence="2" type="ORF">F2P81_021015</name>
</gene>
<organism evidence="2 3">
    <name type="scientific">Scophthalmus maximus</name>
    <name type="common">Turbot</name>
    <name type="synonym">Psetta maxima</name>
    <dbReference type="NCBI Taxonomy" id="52904"/>
    <lineage>
        <taxon>Eukaryota</taxon>
        <taxon>Metazoa</taxon>
        <taxon>Chordata</taxon>
        <taxon>Craniata</taxon>
        <taxon>Vertebrata</taxon>
        <taxon>Euteleostomi</taxon>
        <taxon>Actinopterygii</taxon>
        <taxon>Neopterygii</taxon>
        <taxon>Teleostei</taxon>
        <taxon>Neoteleostei</taxon>
        <taxon>Acanthomorphata</taxon>
        <taxon>Carangaria</taxon>
        <taxon>Pleuronectiformes</taxon>
        <taxon>Pleuronectoidei</taxon>
        <taxon>Scophthalmidae</taxon>
        <taxon>Scophthalmus</taxon>
    </lineage>
</organism>
<dbReference type="Proteomes" id="UP000438429">
    <property type="component" value="Unassembled WGS sequence"/>
</dbReference>
<dbReference type="EMBL" id="VEVO01000019">
    <property type="protein sequence ID" value="KAF0026278.1"/>
    <property type="molecule type" value="Genomic_DNA"/>
</dbReference>
<evidence type="ECO:0000256" key="1">
    <source>
        <dbReference type="SAM" id="MobiDB-lite"/>
    </source>
</evidence>
<sequence length="116" mass="13414">MTPRQADYIYITSDGECAAAADDSRFLIPVSLLYQQHCREDTSRHLWRLLSVLECSSVTNGNAKPRKPCISCVLAVRVRRVRLYILVCPSECEHRKEQRTKSDSSRSKRAVYLQRR</sequence>
<dbReference type="AlphaFoldDB" id="A0A6A4S289"/>
<name>A0A6A4S289_SCOMX</name>
<reference evidence="2 3" key="1">
    <citation type="submission" date="2019-06" db="EMBL/GenBank/DDBJ databases">
        <title>Draft genomes of female and male turbot (Scophthalmus maximus).</title>
        <authorList>
            <person name="Xu H."/>
            <person name="Xu X.-W."/>
            <person name="Shao C."/>
            <person name="Chen S."/>
        </authorList>
    </citation>
    <scope>NUCLEOTIDE SEQUENCE [LARGE SCALE GENOMIC DNA]</scope>
    <source>
        <strain evidence="2">Ysfricsl-2016a</strain>
        <tissue evidence="2">Blood</tissue>
    </source>
</reference>